<evidence type="ECO:0000313" key="2">
    <source>
        <dbReference type="Proteomes" id="UP000192247"/>
    </source>
</evidence>
<dbReference type="EMBL" id="MNPL01007957">
    <property type="protein sequence ID" value="OQR74456.1"/>
    <property type="molecule type" value="Genomic_DNA"/>
</dbReference>
<dbReference type="Proteomes" id="UP000192247">
    <property type="component" value="Unassembled WGS sequence"/>
</dbReference>
<accession>A0A1V9XLV0</accession>
<evidence type="ECO:0000313" key="1">
    <source>
        <dbReference type="EMBL" id="OQR74456.1"/>
    </source>
</evidence>
<protein>
    <submittedName>
        <fullName evidence="1">Uncharacterized protein</fullName>
    </submittedName>
</protein>
<dbReference type="InParanoid" id="A0A1V9XLV0"/>
<sequence>MKAHSIRKSPQNNVQVELVNSVDQLVRPKYEFRTDHPPVMGRFFNGGVVAASMARGRVVYIGHGLRGVTDDLLDHESSNQAATIP</sequence>
<gene>
    <name evidence="1" type="ORF">BIW11_09058</name>
</gene>
<keyword evidence="2" id="KW-1185">Reference proteome</keyword>
<name>A0A1V9XLV0_9ACAR</name>
<reference evidence="1 2" key="1">
    <citation type="journal article" date="2017" name="Gigascience">
        <title>Draft genome of the honey bee ectoparasitic mite, Tropilaelaps mercedesae, is shaped by the parasitic life history.</title>
        <authorList>
            <person name="Dong X."/>
            <person name="Armstrong S.D."/>
            <person name="Xia D."/>
            <person name="Makepeace B.L."/>
            <person name="Darby A.C."/>
            <person name="Kadowaki T."/>
        </authorList>
    </citation>
    <scope>NUCLEOTIDE SEQUENCE [LARGE SCALE GENOMIC DNA]</scope>
    <source>
        <strain evidence="1">Wuxi-XJTLU</strain>
    </source>
</reference>
<proteinExistence type="predicted"/>
<comment type="caution">
    <text evidence="1">The sequence shown here is derived from an EMBL/GenBank/DDBJ whole genome shotgun (WGS) entry which is preliminary data.</text>
</comment>
<dbReference type="AlphaFoldDB" id="A0A1V9XLV0"/>
<organism evidence="1 2">
    <name type="scientific">Tropilaelaps mercedesae</name>
    <dbReference type="NCBI Taxonomy" id="418985"/>
    <lineage>
        <taxon>Eukaryota</taxon>
        <taxon>Metazoa</taxon>
        <taxon>Ecdysozoa</taxon>
        <taxon>Arthropoda</taxon>
        <taxon>Chelicerata</taxon>
        <taxon>Arachnida</taxon>
        <taxon>Acari</taxon>
        <taxon>Parasitiformes</taxon>
        <taxon>Mesostigmata</taxon>
        <taxon>Gamasina</taxon>
        <taxon>Dermanyssoidea</taxon>
        <taxon>Laelapidae</taxon>
        <taxon>Tropilaelaps</taxon>
    </lineage>
</organism>